<sequence>MWDPPEAISIWMQLIAERKASLAASGNPMEMELAERIVLSREQIANWHTSIQAWRRTADEANARRQNQLLLILNNLGLAVNTKLSVSDSVIDAWTSALITVDNLVSGKPQSVQTGAPLLGLSSWHLYPDMIVFGTGKNSKATKVIQNDPHIVRGGVLTLGIHDLRRSGDGIHWSLPLAYLRYYELRRLLDAATFKLSGTGVHAWTWVDLLASASKKFLEATGEEKAAILQLIRCGSRRYPLFLDDSSANQILGFSSPRTILHLLSGEAERVQLLRQIAKDFGDQRNLMIIQYRSDTMRSTYELASVEKLPSRQIGLSFDHIRNKTPPLQKYIRWVHQSQNDYEIDPGAETSVHFVDSLIPPLHDPNGHQWQNPPLAILVPLLEGECSDKDSLSDWQHARGVTMRSVLAFGDPDIAALYCVSIHYWTTFSPNYEPKVVGGHLYRVLPDIVIIRHVLWAFQNDLLSLEQLLDHFTDGSFSWKLLKALKALATAASLYTYLHNATVELRAAEQSLFDHQWVPPGESAPPQTDLFSAFTLFSLNREHMFACIARFESGAFNFHGSAMNGVLAISSGNSIYVASCLLQDPCAQSSNRTVERVVGNLGKTGMCLLVCPAVPQVRSVSEDIRLVNHYPFDGKEEDCFGETSLHLSFTEWQLPIDVGSRGNRDVQASYVEAAVGLYDRSKWVADLNILDVFNPQLCRIIPECREHRAGQAIPIERISEFVSIDSWEELLDSPTEVGVVRARGNWQGRLAAAALAIQRGHETRIVPEDICWLCCIASQKLPDTKAKENQDTHMADDGIGHIEWLSDDDGSDSETEELVADLTKRSARKGDAQEGCNDGNAQDGLAVNRNTVYIV</sequence>
<reference evidence="1 2" key="1">
    <citation type="submission" date="2024-02" db="EMBL/GenBank/DDBJ databases">
        <title>De novo assembly and annotation of 12 fungi associated with fruit tree decline syndrome in Ontario, Canada.</title>
        <authorList>
            <person name="Sulman M."/>
            <person name="Ellouze W."/>
            <person name="Ilyukhin E."/>
        </authorList>
    </citation>
    <scope>NUCLEOTIDE SEQUENCE [LARGE SCALE GENOMIC DNA]</scope>
    <source>
        <strain evidence="1 2">M42-189</strain>
    </source>
</reference>
<evidence type="ECO:0000313" key="1">
    <source>
        <dbReference type="EMBL" id="KAL1603892.1"/>
    </source>
</evidence>
<organism evidence="1 2">
    <name type="scientific">Paraconiothyrium brasiliense</name>
    <dbReference type="NCBI Taxonomy" id="300254"/>
    <lineage>
        <taxon>Eukaryota</taxon>
        <taxon>Fungi</taxon>
        <taxon>Dikarya</taxon>
        <taxon>Ascomycota</taxon>
        <taxon>Pezizomycotina</taxon>
        <taxon>Dothideomycetes</taxon>
        <taxon>Pleosporomycetidae</taxon>
        <taxon>Pleosporales</taxon>
        <taxon>Massarineae</taxon>
        <taxon>Didymosphaeriaceae</taxon>
        <taxon>Paraconiothyrium</taxon>
    </lineage>
</organism>
<protein>
    <submittedName>
        <fullName evidence="1">Uncharacterized protein</fullName>
    </submittedName>
</protein>
<proteinExistence type="predicted"/>
<accession>A0ABR3RHR8</accession>
<keyword evidence="2" id="KW-1185">Reference proteome</keyword>
<dbReference type="Proteomes" id="UP001521785">
    <property type="component" value="Unassembled WGS sequence"/>
</dbReference>
<name>A0ABR3RHR8_9PLEO</name>
<evidence type="ECO:0000313" key="2">
    <source>
        <dbReference type="Proteomes" id="UP001521785"/>
    </source>
</evidence>
<dbReference type="EMBL" id="JAKJXO020000006">
    <property type="protein sequence ID" value="KAL1603892.1"/>
    <property type="molecule type" value="Genomic_DNA"/>
</dbReference>
<comment type="caution">
    <text evidence="1">The sequence shown here is derived from an EMBL/GenBank/DDBJ whole genome shotgun (WGS) entry which is preliminary data.</text>
</comment>
<gene>
    <name evidence="1" type="ORF">SLS60_005484</name>
</gene>